<dbReference type="PANTHER" id="PTHR18934">
    <property type="entry name" value="ATP-DEPENDENT RNA HELICASE"/>
    <property type="match status" value="1"/>
</dbReference>
<dbReference type="Pfam" id="PF07717">
    <property type="entry name" value="OB_NTP_bind"/>
    <property type="match status" value="1"/>
</dbReference>
<dbReference type="InParanoid" id="A3LP11"/>
<dbReference type="SUPFAM" id="SSF52540">
    <property type="entry name" value="P-loop containing nucleoside triphosphate hydrolases"/>
    <property type="match status" value="1"/>
</dbReference>
<dbReference type="EMBL" id="CP000496">
    <property type="protein sequence ID" value="ABN64407.1"/>
    <property type="molecule type" value="Genomic_DNA"/>
</dbReference>
<dbReference type="GO" id="GO:0071014">
    <property type="term" value="C:post-mRNA release spliceosomal complex"/>
    <property type="evidence" value="ECO:0007669"/>
    <property type="project" value="EnsemblFungi"/>
</dbReference>
<protein>
    <recommendedName>
        <fullName evidence="2">RNA helicase</fullName>
        <ecNumber evidence="2">3.6.4.13</ecNumber>
    </recommendedName>
</protein>
<dbReference type="RefSeq" id="XP_001382436.1">
    <property type="nucleotide sequence ID" value="XM_001382399.1"/>
</dbReference>
<keyword evidence="8" id="KW-0508">mRNA splicing</keyword>
<dbReference type="GO" id="GO:0005524">
    <property type="term" value="F:ATP binding"/>
    <property type="evidence" value="ECO:0007669"/>
    <property type="project" value="UniProtKB-KW"/>
</dbReference>
<keyword evidence="5 15" id="KW-0378">Hydrolase</keyword>
<evidence type="ECO:0000313" key="16">
    <source>
        <dbReference type="Proteomes" id="UP000002258"/>
    </source>
</evidence>
<dbReference type="Proteomes" id="UP000002258">
    <property type="component" value="Chromosome 2"/>
</dbReference>
<dbReference type="InterPro" id="IPR002464">
    <property type="entry name" value="DNA/RNA_helicase_DEAH_CS"/>
</dbReference>
<dbReference type="Pfam" id="PF00271">
    <property type="entry name" value="Helicase_C"/>
    <property type="match status" value="1"/>
</dbReference>
<dbReference type="OrthoDB" id="10253254at2759"/>
<keyword evidence="9" id="KW-0539">Nucleus</keyword>
<dbReference type="AlphaFoldDB" id="A3LP11"/>
<dbReference type="FunFam" id="3.40.50.300:FF:000007">
    <property type="entry name" value="Pre-mRNA-splicing factor ATP-dependent RNA helicase"/>
    <property type="match status" value="1"/>
</dbReference>
<feature type="domain" description="Helicase C-terminal" evidence="14">
    <location>
        <begin position="292"/>
        <end position="474"/>
    </location>
</feature>
<dbReference type="SMART" id="SM00847">
    <property type="entry name" value="HA2"/>
    <property type="match status" value="1"/>
</dbReference>
<dbReference type="GO" id="GO:0016887">
    <property type="term" value="F:ATP hydrolysis activity"/>
    <property type="evidence" value="ECO:0007669"/>
    <property type="project" value="RHEA"/>
</dbReference>
<evidence type="ECO:0000256" key="2">
    <source>
        <dbReference type="ARBA" id="ARBA00012552"/>
    </source>
</evidence>
<dbReference type="GeneID" id="4837500"/>
<evidence type="ECO:0000256" key="11">
    <source>
        <dbReference type="ARBA" id="ARBA00047984"/>
    </source>
</evidence>
<accession>A3LP11</accession>
<feature type="domain" description="Helicase ATP-binding" evidence="13">
    <location>
        <begin position="102"/>
        <end position="267"/>
    </location>
</feature>
<keyword evidence="7" id="KW-0067">ATP-binding</keyword>
<dbReference type="FunFam" id="1.20.120.1080:FF:000003">
    <property type="entry name" value="Pre-mRNA-splicing factor ATP-dependent RNA helicase PRP43"/>
    <property type="match status" value="1"/>
</dbReference>
<evidence type="ECO:0000256" key="7">
    <source>
        <dbReference type="ARBA" id="ARBA00022840"/>
    </source>
</evidence>
<dbReference type="SMART" id="SM00487">
    <property type="entry name" value="DEXDc"/>
    <property type="match status" value="1"/>
</dbReference>
<evidence type="ECO:0000256" key="6">
    <source>
        <dbReference type="ARBA" id="ARBA00022806"/>
    </source>
</evidence>
<keyword evidence="6 15" id="KW-0347">Helicase</keyword>
<keyword evidence="4" id="KW-0547">Nucleotide-binding</keyword>
<evidence type="ECO:0000256" key="5">
    <source>
        <dbReference type="ARBA" id="ARBA00022801"/>
    </source>
</evidence>
<dbReference type="eggNOG" id="KOG0925">
    <property type="taxonomic scope" value="Eukaryota"/>
</dbReference>
<evidence type="ECO:0000256" key="10">
    <source>
        <dbReference type="ARBA" id="ARBA00024333"/>
    </source>
</evidence>
<evidence type="ECO:0000256" key="12">
    <source>
        <dbReference type="ARBA" id="ARBA00055599"/>
    </source>
</evidence>
<comment type="similarity">
    <text evidence="10">Belongs to the DEAD box helicase family. DEAH subfamily. DDX15/PRP43 sub-subfamily.</text>
</comment>
<dbReference type="GO" id="GO:0003724">
    <property type="term" value="F:RNA helicase activity"/>
    <property type="evidence" value="ECO:0007669"/>
    <property type="project" value="UniProtKB-EC"/>
</dbReference>
<dbReference type="CDD" id="cd17973">
    <property type="entry name" value="DEXHc_DHX15"/>
    <property type="match status" value="1"/>
</dbReference>
<dbReference type="InterPro" id="IPR011545">
    <property type="entry name" value="DEAD/DEAH_box_helicase_dom"/>
</dbReference>
<dbReference type="KEGG" id="pic:PICST_87921"/>
<keyword evidence="3" id="KW-0507">mRNA processing</keyword>
<dbReference type="InterPro" id="IPR011709">
    <property type="entry name" value="DEAD-box_helicase_OB_fold"/>
</dbReference>
<comment type="function">
    <text evidence="12">Pre-mRNA processing factor involved in disassembly of spliceosomes after the release of mature mRNA.</text>
</comment>
<dbReference type="GO" id="GO:0000390">
    <property type="term" value="P:spliceosomal complex disassembly"/>
    <property type="evidence" value="ECO:0007669"/>
    <property type="project" value="EnsemblFungi"/>
</dbReference>
<evidence type="ECO:0000256" key="9">
    <source>
        <dbReference type="ARBA" id="ARBA00023242"/>
    </source>
</evidence>
<dbReference type="InterPro" id="IPR007502">
    <property type="entry name" value="Helicase-assoc_dom"/>
</dbReference>
<dbReference type="Pfam" id="PF21010">
    <property type="entry name" value="HA2_C"/>
    <property type="match status" value="1"/>
</dbReference>
<dbReference type="SMART" id="SM00490">
    <property type="entry name" value="HELICc"/>
    <property type="match status" value="1"/>
</dbReference>
<dbReference type="FunCoup" id="A3LP11">
    <property type="interactions" value="1551"/>
</dbReference>
<dbReference type="PROSITE" id="PS51194">
    <property type="entry name" value="HELICASE_CTER"/>
    <property type="match status" value="1"/>
</dbReference>
<comment type="subcellular location">
    <subcellularLocation>
        <location evidence="1">Nucleus</location>
    </subcellularLocation>
</comment>
<dbReference type="InterPro" id="IPR001650">
    <property type="entry name" value="Helicase_C-like"/>
</dbReference>
<sequence>MVAERVFKKQKLDEESRAEIVAEEAEEKLRLHPHPVAPDVLVHHDAGEFSGMVRHKTDSQQAVKLETADINPFTGGKFSKQYFDILKVRRDLPVHAQRDEFLRIFQNTQIMVFVGETGSGKTTQIPQFVLYDDMPHLAGTQVACTQPRRVAAMSVAKRVADEMDVELGEEVGYSIRFENKTSNKTILKYMTDGMLLREAMEDHDLKRYSCIILDEAHERTLATDILMGLLKQVSVRRPDLKIIIMSATLDAEKFQKYFNDAPLLAVPGRTHPVEIYYTPEYQRDYLDAAIRTVLQIHATEDEGDILLFLTGEEEIEDACRKISLEGDELIREQDCGPIKVYPLYGSLPPHQQQKIFDPAPERLRPNGRPGRKVIVSTNIAETSLTIDGIVYVVDPGFSKQKVYNPRIRVESLLVSPISKASAQQRAGRAGRTRPGKCFRLYTEEAFQKELIEQSYPEILRSNLASTVLELKKLGIDDLVHFDFMDPPAPETMMRALEELNYLQCLSDEGDLTAAGRMASQFPLDPMLAVMLIGSAAFNCSEDILTIVALLSVPNVFVRPAAARKRADDAKMAFAHQDGDHVTLLNVYAGFISDEAQSIGVHQWCRDNFLSYRSLTSAKSVRAQLRRIMERNDIDLNSTPFEDPSWAVNVRKALAAGFFMQVAKKKSAGKGYLTIKDNQEVLIHPSTVLATESEWVIYNEFVLTSQNYIRTVTTVRPEWLVEFAPKYYNLDHFGKGDVKLSLERVIDRVETMKKLEDKSARKEKKKSKKSKA</sequence>
<dbReference type="PROSITE" id="PS51192">
    <property type="entry name" value="HELICASE_ATP_BIND_1"/>
    <property type="match status" value="1"/>
</dbReference>
<dbReference type="InterPro" id="IPR044756">
    <property type="entry name" value="DHX15_DEXHc"/>
</dbReference>
<evidence type="ECO:0000256" key="1">
    <source>
        <dbReference type="ARBA" id="ARBA00004123"/>
    </source>
</evidence>
<dbReference type="InterPro" id="IPR027417">
    <property type="entry name" value="P-loop_NTPase"/>
</dbReference>
<dbReference type="GO" id="GO:0003723">
    <property type="term" value="F:RNA binding"/>
    <property type="evidence" value="ECO:0007669"/>
    <property type="project" value="TreeGrafter"/>
</dbReference>
<keyword evidence="16" id="KW-1185">Reference proteome</keyword>
<evidence type="ECO:0000256" key="8">
    <source>
        <dbReference type="ARBA" id="ARBA00023187"/>
    </source>
</evidence>
<dbReference type="GO" id="GO:0005684">
    <property type="term" value="C:U2-type spliceosomal complex"/>
    <property type="evidence" value="ECO:0007669"/>
    <property type="project" value="EnsemblFungi"/>
</dbReference>
<reference evidence="15 16" key="1">
    <citation type="journal article" date="2007" name="Nat. Biotechnol.">
        <title>Genome sequence of the lignocellulose-bioconverting and xylose-fermenting yeast Pichia stipitis.</title>
        <authorList>
            <person name="Jeffries T.W."/>
            <person name="Grigoriev I.V."/>
            <person name="Grimwood J."/>
            <person name="Laplaza J.M."/>
            <person name="Aerts A."/>
            <person name="Salamov A."/>
            <person name="Schmutz J."/>
            <person name="Lindquist E."/>
            <person name="Dehal P."/>
            <person name="Shapiro H."/>
            <person name="Jin Y.S."/>
            <person name="Passoth V."/>
            <person name="Richardson P.M."/>
        </authorList>
    </citation>
    <scope>NUCLEOTIDE SEQUENCE [LARGE SCALE GENOMIC DNA]</scope>
    <source>
        <strain evidence="16">ATCC 58785 / CBS 6054 / NBRC 10063 / NRRL Y-11545</strain>
    </source>
</reference>
<dbReference type="EC" id="3.6.4.13" evidence="2"/>
<evidence type="ECO:0000259" key="14">
    <source>
        <dbReference type="PROSITE" id="PS51194"/>
    </source>
</evidence>
<dbReference type="PROSITE" id="PS00690">
    <property type="entry name" value="DEAH_ATP_HELICASE"/>
    <property type="match status" value="1"/>
</dbReference>
<dbReference type="GO" id="GO:0022613">
    <property type="term" value="P:ribonucleoprotein complex biogenesis"/>
    <property type="evidence" value="ECO:0007669"/>
    <property type="project" value="UniProtKB-ARBA"/>
</dbReference>
<evidence type="ECO:0000313" key="15">
    <source>
        <dbReference type="EMBL" id="ABN64407.1"/>
    </source>
</evidence>
<dbReference type="CDD" id="cd18791">
    <property type="entry name" value="SF2_C_RHA"/>
    <property type="match status" value="1"/>
</dbReference>
<name>A3LP11_PICST</name>
<evidence type="ECO:0000256" key="3">
    <source>
        <dbReference type="ARBA" id="ARBA00022664"/>
    </source>
</evidence>
<dbReference type="STRING" id="322104.A3LP11"/>
<dbReference type="FunFam" id="3.40.50.300:FF:000324">
    <property type="entry name" value="pre-mRNA-splicing factor ATP-dependent RNA helicase DHX15"/>
    <property type="match status" value="1"/>
</dbReference>
<dbReference type="Gene3D" id="1.20.120.1080">
    <property type="match status" value="1"/>
</dbReference>
<evidence type="ECO:0000259" key="13">
    <source>
        <dbReference type="PROSITE" id="PS51192"/>
    </source>
</evidence>
<dbReference type="HOGENOM" id="CLU_001832_5_11_1"/>
<organism evidence="15 16">
    <name type="scientific">Scheffersomyces stipitis (strain ATCC 58785 / CBS 6054 / NBRC 10063 / NRRL Y-11545)</name>
    <name type="common">Yeast</name>
    <name type="synonym">Pichia stipitis</name>
    <dbReference type="NCBI Taxonomy" id="322104"/>
    <lineage>
        <taxon>Eukaryota</taxon>
        <taxon>Fungi</taxon>
        <taxon>Dikarya</taxon>
        <taxon>Ascomycota</taxon>
        <taxon>Saccharomycotina</taxon>
        <taxon>Pichiomycetes</taxon>
        <taxon>Debaryomycetaceae</taxon>
        <taxon>Scheffersomyces</taxon>
    </lineage>
</organism>
<dbReference type="PANTHER" id="PTHR18934:SF109">
    <property type="entry name" value="ATP-DEPENDENT RNA HELICASE DHX15 HOMOLOG"/>
    <property type="match status" value="1"/>
</dbReference>
<dbReference type="OMA" id="MKVYPLY"/>
<gene>
    <name evidence="15" type="primary">PRP43</name>
    <name evidence="15" type="ORF">PICST_87921</name>
</gene>
<evidence type="ECO:0000256" key="4">
    <source>
        <dbReference type="ARBA" id="ARBA00022741"/>
    </source>
</evidence>
<dbReference type="InterPro" id="IPR014001">
    <property type="entry name" value="Helicase_ATP-bd"/>
</dbReference>
<dbReference type="Pfam" id="PF00270">
    <property type="entry name" value="DEAD"/>
    <property type="match status" value="1"/>
</dbReference>
<comment type="catalytic activity">
    <reaction evidence="11">
        <text>ATP + H2O = ADP + phosphate + H(+)</text>
        <dbReference type="Rhea" id="RHEA:13065"/>
        <dbReference type="ChEBI" id="CHEBI:15377"/>
        <dbReference type="ChEBI" id="CHEBI:15378"/>
        <dbReference type="ChEBI" id="CHEBI:30616"/>
        <dbReference type="ChEBI" id="CHEBI:43474"/>
        <dbReference type="ChEBI" id="CHEBI:456216"/>
        <dbReference type="EC" id="3.6.4.13"/>
    </reaction>
</comment>
<dbReference type="Gene3D" id="3.40.50.300">
    <property type="entry name" value="P-loop containing nucleotide triphosphate hydrolases"/>
    <property type="match status" value="2"/>
</dbReference>
<proteinExistence type="inferred from homology"/>